<evidence type="ECO:0000256" key="1">
    <source>
        <dbReference type="ARBA" id="ARBA00022737"/>
    </source>
</evidence>
<name>A0ABS2FJR8_9CLOT</name>
<reference evidence="3 4" key="1">
    <citation type="journal article" date="2021" name="Sci. Rep.">
        <title>The distribution of antibiotic resistance genes in chicken gut microbiota commensals.</title>
        <authorList>
            <person name="Juricova H."/>
            <person name="Matiasovicova J."/>
            <person name="Kubasova T."/>
            <person name="Cejkova D."/>
            <person name="Rychlik I."/>
        </authorList>
    </citation>
    <scope>NUCLEOTIDE SEQUENCE [LARGE SCALE GENOMIC DNA]</scope>
    <source>
        <strain evidence="3 4">An435</strain>
    </source>
</reference>
<proteinExistence type="predicted"/>
<sequence length="283" mass="32574">MEINNDVTVTRAINNNVLLVRDKGVEKILFEKGIGFGKKFGDKIKAKTEVSKIFIIEDYDNRKNFNEIVTTVDNKLVGVFEEALGEIQDELGEELNENIHVGLIEHLSFSVKRLKNNQEIINPFLNEVEALYSKEFNLASKLARRVEKVAKVKIPDGEVAFIAIHIHSARNNGKLANTIKYAYLSNTIVEYIEDKLGIYIDRQSLDYTRFLIHIRFAIERVMNDKKIENTLKDIIKEKYKLSYTISKDVAKIISDTLECEVCENEVAYIAMHIERFRISLSNN</sequence>
<dbReference type="Gene3D" id="1.20.58.1950">
    <property type="match status" value="1"/>
</dbReference>
<evidence type="ECO:0000313" key="3">
    <source>
        <dbReference type="EMBL" id="MBM6820778.1"/>
    </source>
</evidence>
<evidence type="ECO:0000259" key="2">
    <source>
        <dbReference type="PROSITE" id="PS51372"/>
    </source>
</evidence>
<evidence type="ECO:0000313" key="4">
    <source>
        <dbReference type="Proteomes" id="UP000767334"/>
    </source>
</evidence>
<dbReference type="InterPro" id="IPR050661">
    <property type="entry name" value="BglG_antiterminators"/>
</dbReference>
<keyword evidence="1" id="KW-0677">Repeat</keyword>
<comment type="caution">
    <text evidence="3">The sequence shown here is derived from an EMBL/GenBank/DDBJ whole genome shotgun (WGS) entry which is preliminary data.</text>
</comment>
<keyword evidence="4" id="KW-1185">Reference proteome</keyword>
<dbReference type="PANTHER" id="PTHR30185">
    <property type="entry name" value="CRYPTIC BETA-GLUCOSIDE BGL OPERON ANTITERMINATOR"/>
    <property type="match status" value="1"/>
</dbReference>
<protein>
    <submittedName>
        <fullName evidence="3">PRD domain-containing protein</fullName>
    </submittedName>
</protein>
<organism evidence="3 4">
    <name type="scientific">Clostridium saudiense</name>
    <dbReference type="NCBI Taxonomy" id="1414720"/>
    <lineage>
        <taxon>Bacteria</taxon>
        <taxon>Bacillati</taxon>
        <taxon>Bacillota</taxon>
        <taxon>Clostridia</taxon>
        <taxon>Eubacteriales</taxon>
        <taxon>Clostridiaceae</taxon>
        <taxon>Clostridium</taxon>
    </lineage>
</organism>
<dbReference type="InterPro" id="IPR004341">
    <property type="entry name" value="CAT_RNA-bd_dom"/>
</dbReference>
<dbReference type="InterPro" id="IPR036634">
    <property type="entry name" value="PRD_sf"/>
</dbReference>
<dbReference type="PANTHER" id="PTHR30185:SF16">
    <property type="entry name" value="PROTEIN GLCT"/>
    <property type="match status" value="1"/>
</dbReference>
<dbReference type="InterPro" id="IPR011608">
    <property type="entry name" value="PRD"/>
</dbReference>
<dbReference type="Pfam" id="PF00874">
    <property type="entry name" value="PRD"/>
    <property type="match status" value="2"/>
</dbReference>
<feature type="domain" description="PRD" evidence="2">
    <location>
        <begin position="71"/>
        <end position="175"/>
    </location>
</feature>
<dbReference type="EMBL" id="JACJLL010000163">
    <property type="protein sequence ID" value="MBM6820778.1"/>
    <property type="molecule type" value="Genomic_DNA"/>
</dbReference>
<dbReference type="Pfam" id="PF03123">
    <property type="entry name" value="CAT_RBD"/>
    <property type="match status" value="1"/>
</dbReference>
<dbReference type="SUPFAM" id="SSF63520">
    <property type="entry name" value="PTS-regulatory domain, PRD"/>
    <property type="match status" value="2"/>
</dbReference>
<dbReference type="Gene3D" id="2.30.24.10">
    <property type="entry name" value="CAT RNA-binding domain"/>
    <property type="match status" value="1"/>
</dbReference>
<accession>A0ABS2FJR8</accession>
<dbReference type="RefSeq" id="WP_148321341.1">
    <property type="nucleotide sequence ID" value="NZ_JACJLL010000163.1"/>
</dbReference>
<dbReference type="Gene3D" id="1.10.1790.10">
    <property type="entry name" value="PRD domain"/>
    <property type="match status" value="1"/>
</dbReference>
<dbReference type="Proteomes" id="UP000767334">
    <property type="component" value="Unassembled WGS sequence"/>
</dbReference>
<dbReference type="Gene3D" id="1.20.890.100">
    <property type="match status" value="1"/>
</dbReference>
<feature type="domain" description="PRD" evidence="2">
    <location>
        <begin position="176"/>
        <end position="283"/>
    </location>
</feature>
<dbReference type="SUPFAM" id="SSF50151">
    <property type="entry name" value="SacY-like RNA-binding domain"/>
    <property type="match status" value="1"/>
</dbReference>
<dbReference type="InterPro" id="IPR036650">
    <property type="entry name" value="CAT_RNA-bd_dom_sf"/>
</dbReference>
<gene>
    <name evidence="3" type="ORF">H6A19_15790</name>
</gene>
<dbReference type="PROSITE" id="PS51372">
    <property type="entry name" value="PRD_2"/>
    <property type="match status" value="2"/>
</dbReference>
<dbReference type="SMART" id="SM01061">
    <property type="entry name" value="CAT_RBD"/>
    <property type="match status" value="1"/>
</dbReference>